<proteinExistence type="predicted"/>
<accession>A0ABN7VYI2</accession>
<dbReference type="Proteomes" id="UP000789901">
    <property type="component" value="Unassembled WGS sequence"/>
</dbReference>
<protein>
    <submittedName>
        <fullName evidence="1">28744_t:CDS:1</fullName>
    </submittedName>
</protein>
<evidence type="ECO:0000313" key="2">
    <source>
        <dbReference type="Proteomes" id="UP000789901"/>
    </source>
</evidence>
<comment type="caution">
    <text evidence="1">The sequence shown here is derived from an EMBL/GenBank/DDBJ whole genome shotgun (WGS) entry which is preliminary data.</text>
</comment>
<reference evidence="1 2" key="1">
    <citation type="submission" date="2021-06" db="EMBL/GenBank/DDBJ databases">
        <authorList>
            <person name="Kallberg Y."/>
            <person name="Tangrot J."/>
            <person name="Rosling A."/>
        </authorList>
    </citation>
    <scope>NUCLEOTIDE SEQUENCE [LARGE SCALE GENOMIC DNA]</scope>
    <source>
        <strain evidence="1 2">120-4 pot B 10/14</strain>
    </source>
</reference>
<keyword evidence="2" id="KW-1185">Reference proteome</keyword>
<dbReference type="EMBL" id="CAJVQB010025688">
    <property type="protein sequence ID" value="CAG8806946.1"/>
    <property type="molecule type" value="Genomic_DNA"/>
</dbReference>
<organism evidence="1 2">
    <name type="scientific">Gigaspora margarita</name>
    <dbReference type="NCBI Taxonomy" id="4874"/>
    <lineage>
        <taxon>Eukaryota</taxon>
        <taxon>Fungi</taxon>
        <taxon>Fungi incertae sedis</taxon>
        <taxon>Mucoromycota</taxon>
        <taxon>Glomeromycotina</taxon>
        <taxon>Glomeromycetes</taxon>
        <taxon>Diversisporales</taxon>
        <taxon>Gigasporaceae</taxon>
        <taxon>Gigaspora</taxon>
    </lineage>
</organism>
<gene>
    <name evidence="1" type="ORF">GMARGA_LOCUS24404</name>
</gene>
<name>A0ABN7VYI2_GIGMA</name>
<evidence type="ECO:0000313" key="1">
    <source>
        <dbReference type="EMBL" id="CAG8806946.1"/>
    </source>
</evidence>
<sequence>MSTNELRGMLCQIIEKTEVKNDKCKIMNHSARKSAIIILKAADVPEDEIIYFSTVNNNIEEFYSYLGNLYTHDSESEDNNNVDGTKNVKHVNEIGYEDNFF</sequence>